<evidence type="ECO:0000313" key="10">
    <source>
        <dbReference type="Proteomes" id="UP000231742"/>
    </source>
</evidence>
<evidence type="ECO:0000256" key="3">
    <source>
        <dbReference type="ARBA" id="ARBA00023235"/>
    </source>
</evidence>
<feature type="domain" description="Pseudouridine synthase I TruA alpha/beta" evidence="8">
    <location>
        <begin position="185"/>
        <end position="287"/>
    </location>
</feature>
<evidence type="ECO:0000256" key="2">
    <source>
        <dbReference type="ARBA" id="ARBA00022694"/>
    </source>
</evidence>
<gene>
    <name evidence="4" type="primary">truA</name>
    <name evidence="9" type="ORF">CLV85_0729</name>
</gene>
<dbReference type="OrthoDB" id="9811823at2"/>
<protein>
    <recommendedName>
        <fullName evidence="4">tRNA pseudouridine synthase A</fullName>
        <ecNumber evidence="4">5.4.99.12</ecNumber>
    </recommendedName>
    <alternativeName>
        <fullName evidence="4">tRNA pseudouridine(38-40) synthase</fullName>
    </alternativeName>
    <alternativeName>
        <fullName evidence="4">tRNA pseudouridylate synthase I</fullName>
    </alternativeName>
    <alternativeName>
        <fullName evidence="4">tRNA-uridine isomerase I</fullName>
    </alternativeName>
</protein>
<dbReference type="EMBL" id="PGFH01000001">
    <property type="protein sequence ID" value="PJJ81552.1"/>
    <property type="molecule type" value="Genomic_DNA"/>
</dbReference>
<keyword evidence="10" id="KW-1185">Reference proteome</keyword>
<dbReference type="Proteomes" id="UP000231742">
    <property type="component" value="Unassembled WGS sequence"/>
</dbReference>
<name>A0A2M9D7A2_9MICO</name>
<keyword evidence="2 4" id="KW-0819">tRNA processing</keyword>
<comment type="caution">
    <text evidence="4">Lacks conserved residue(s) required for the propagation of feature annotation.</text>
</comment>
<evidence type="ECO:0000256" key="5">
    <source>
        <dbReference type="PIRSR" id="PIRSR001430-1"/>
    </source>
</evidence>
<dbReference type="PANTHER" id="PTHR11142:SF0">
    <property type="entry name" value="TRNA PSEUDOURIDINE SYNTHASE-LIKE 1"/>
    <property type="match status" value="1"/>
</dbReference>
<evidence type="ECO:0000313" key="9">
    <source>
        <dbReference type="EMBL" id="PJJ81552.1"/>
    </source>
</evidence>
<dbReference type="InterPro" id="IPR020103">
    <property type="entry name" value="PsdUridine_synth_cat_dom_sf"/>
</dbReference>
<dbReference type="InterPro" id="IPR001406">
    <property type="entry name" value="PsdUridine_synth_TruA"/>
</dbReference>
<comment type="subunit">
    <text evidence="4">Homodimer.</text>
</comment>
<dbReference type="RefSeq" id="WP_100388219.1">
    <property type="nucleotide sequence ID" value="NZ_BMZU01000001.1"/>
</dbReference>
<evidence type="ECO:0000256" key="1">
    <source>
        <dbReference type="ARBA" id="ARBA00009375"/>
    </source>
</evidence>
<comment type="function">
    <text evidence="4">Formation of pseudouridine at positions 38, 39 and 40 in the anticodon stem and loop of transfer RNAs.</text>
</comment>
<evidence type="ECO:0000256" key="6">
    <source>
        <dbReference type="PIRSR" id="PIRSR001430-2"/>
    </source>
</evidence>
<evidence type="ECO:0000256" key="4">
    <source>
        <dbReference type="HAMAP-Rule" id="MF_00171"/>
    </source>
</evidence>
<comment type="similarity">
    <text evidence="1 4 7">Belongs to the tRNA pseudouridine synthase TruA family.</text>
</comment>
<feature type="binding site" evidence="4 6">
    <location>
        <position position="151"/>
    </location>
    <ligand>
        <name>substrate</name>
    </ligand>
</feature>
<evidence type="ECO:0000256" key="7">
    <source>
        <dbReference type="RuleBase" id="RU003792"/>
    </source>
</evidence>
<dbReference type="PANTHER" id="PTHR11142">
    <property type="entry name" value="PSEUDOURIDYLATE SYNTHASE"/>
    <property type="match status" value="1"/>
</dbReference>
<keyword evidence="3 4" id="KW-0413">Isomerase</keyword>
<reference evidence="9 10" key="1">
    <citation type="submission" date="2017-11" db="EMBL/GenBank/DDBJ databases">
        <title>Genomic Encyclopedia of Archaeal and Bacterial Type Strains, Phase II (KMG-II): From Individual Species to Whole Genera.</title>
        <authorList>
            <person name="Goeker M."/>
        </authorList>
    </citation>
    <scope>NUCLEOTIDE SEQUENCE [LARGE SCALE GENOMIC DNA]</scope>
    <source>
        <strain evidence="9 10">DSM 16400</strain>
    </source>
</reference>
<dbReference type="AlphaFoldDB" id="A0A2M9D7A2"/>
<sequence>MNEAAPAIPAPESDATPYTRLRLDIAYDGTNFFGWGKQPPPLRTVQGTIEDALAIVFRRFGVIPQLVVAGRTDAGVHATGQVAHLDLTDTQLRSLDRPRRGNMGGRRYDGPASLARRINGITGLESDIFVKQSVIAADGFDARFSPLWRRYEYRIADNLSPRDPRQRNHTLWYPATLDVDAMNVAANELLGLHDWAAYCKPREGATTVRTLERFSFRRTEEGIVLAEVRADAFCHSMVRSLVGAGVYVGQGKIDSSRPADIRDERSKGSEFKVMPAKGLSLVEVGYPPDDELGARAELTRSRRELFD</sequence>
<dbReference type="Gene3D" id="3.30.70.580">
    <property type="entry name" value="Pseudouridine synthase I, catalytic domain, N-terminal subdomain"/>
    <property type="match status" value="1"/>
</dbReference>
<dbReference type="PIRSF" id="PIRSF001430">
    <property type="entry name" value="tRNA_psdUrid_synth"/>
    <property type="match status" value="1"/>
</dbReference>
<evidence type="ECO:0000259" key="8">
    <source>
        <dbReference type="Pfam" id="PF01416"/>
    </source>
</evidence>
<feature type="active site" description="Nucleophile" evidence="4 5">
    <location>
        <position position="73"/>
    </location>
</feature>
<dbReference type="InterPro" id="IPR020097">
    <property type="entry name" value="PsdUridine_synth_TruA_a/b_dom"/>
</dbReference>
<comment type="catalytic activity">
    <reaction evidence="4 7">
        <text>uridine(38/39/40) in tRNA = pseudouridine(38/39/40) in tRNA</text>
        <dbReference type="Rhea" id="RHEA:22376"/>
        <dbReference type="Rhea" id="RHEA-COMP:10085"/>
        <dbReference type="Rhea" id="RHEA-COMP:10087"/>
        <dbReference type="ChEBI" id="CHEBI:65314"/>
        <dbReference type="ChEBI" id="CHEBI:65315"/>
        <dbReference type="EC" id="5.4.99.12"/>
    </reaction>
</comment>
<dbReference type="SUPFAM" id="SSF55120">
    <property type="entry name" value="Pseudouridine synthase"/>
    <property type="match status" value="1"/>
</dbReference>
<accession>A0A2M9D7A2</accession>
<dbReference type="EC" id="5.4.99.12" evidence="4"/>
<dbReference type="HAMAP" id="MF_00171">
    <property type="entry name" value="TruA"/>
    <property type="match status" value="1"/>
</dbReference>
<dbReference type="Gene3D" id="3.30.70.660">
    <property type="entry name" value="Pseudouridine synthase I, catalytic domain, C-terminal subdomain"/>
    <property type="match status" value="1"/>
</dbReference>
<dbReference type="GO" id="GO:0160147">
    <property type="term" value="F:tRNA pseudouridine(38-40) synthase activity"/>
    <property type="evidence" value="ECO:0007669"/>
    <property type="project" value="UniProtKB-EC"/>
</dbReference>
<proteinExistence type="inferred from homology"/>
<organism evidence="9 10">
    <name type="scientific">Salinibacterium amurskyense</name>
    <dbReference type="NCBI Taxonomy" id="205941"/>
    <lineage>
        <taxon>Bacteria</taxon>
        <taxon>Bacillati</taxon>
        <taxon>Actinomycetota</taxon>
        <taxon>Actinomycetes</taxon>
        <taxon>Micrococcales</taxon>
        <taxon>Microbacteriaceae</taxon>
        <taxon>Salinibacterium</taxon>
    </lineage>
</organism>
<comment type="caution">
    <text evidence="9">The sequence shown here is derived from an EMBL/GenBank/DDBJ whole genome shotgun (WGS) entry which is preliminary data.</text>
</comment>
<dbReference type="Pfam" id="PF01416">
    <property type="entry name" value="PseudoU_synth_1"/>
    <property type="match status" value="1"/>
</dbReference>
<dbReference type="GO" id="GO:0031119">
    <property type="term" value="P:tRNA pseudouridine synthesis"/>
    <property type="evidence" value="ECO:0007669"/>
    <property type="project" value="UniProtKB-UniRule"/>
</dbReference>
<dbReference type="CDD" id="cd02570">
    <property type="entry name" value="PseudoU_synth_EcTruA"/>
    <property type="match status" value="1"/>
</dbReference>
<dbReference type="InterPro" id="IPR020095">
    <property type="entry name" value="PsdUridine_synth_TruA_C"/>
</dbReference>
<dbReference type="InterPro" id="IPR020094">
    <property type="entry name" value="TruA/RsuA/RluB/E/F_N"/>
</dbReference>
<dbReference type="GO" id="GO:0003723">
    <property type="term" value="F:RNA binding"/>
    <property type="evidence" value="ECO:0007669"/>
    <property type="project" value="InterPro"/>
</dbReference>